<name>A0A2U1P497_ARTAN</name>
<dbReference type="Gene3D" id="3.30.160.360">
    <property type="match status" value="1"/>
</dbReference>
<feature type="compositionally biased region" description="Basic and acidic residues" evidence="5">
    <location>
        <begin position="687"/>
        <end position="703"/>
    </location>
</feature>
<dbReference type="GO" id="GO:0000785">
    <property type="term" value="C:chromatin"/>
    <property type="evidence" value="ECO:0007669"/>
    <property type="project" value="TreeGrafter"/>
</dbReference>
<sequence length="974" mass="109920">MGTEFISLYVKEEGIDIPLVPPGFESFTPFRTNESRHASTSSVSTSVTNEPGIVSHSGKKIKRSSRRRSGINYKISDCTSEDEPDHKPLDQINHASRFQLPKGVIRGCEKCSNCQKVTAKWHPEEARVPNLSEAPVFYPTEEEFEDTLKYIASIRDKAEAYGICRIVPPSSWKPPCPLKDKAVWENSSFLTRIQRIDKLQNRDSLRKLLRPNDHKKKKRRRYIRKGTDHKTDNGSSVDEPMVFEADFGFEPGPSFTLDEFKKYADDFKAQYFRKNGSDRDLGDEWEPSVENIEGEFWRIVEKPTEEIEVLYGADVETCTFGSGFPSAPSQVTGSDEKYVRSGWNLNNIPKLPGSLLTYESSDISGVLVPWLYIGMCFSSFCWHVEDHNLYSISYMHCGAPKMWYGVAGKDALKFEAAMRKKLPDLFAAQPDLLHKLVTQLSPTILNSEGVPVYRCIQNPGDFVLTFPRSYHSGFNCGFNCAEAVNVAPFDWLPHGHTAIELYREQGRKTSISHDKLLLGAARDAAKAQWEMNLLRKNTPANLKWKLVCGKNGVLTKVLKERVEMERVRRDFLCAGSQSLKMEATFDSTNERECSVCYFDLHLSAAGCHNCSPAKYSCLNHAKQFCSCSSTSKFFLFRYDMSELGILVEALEGKLSAIYRWAKSDHGLVLTNHARKDVSPSPVSLSKKQKDLLNENETMKSSDGKDEDDSTKAVSSKTITPAVADVASTPYPVFLARGSHQETFSRVDETGSSKDNGPGTKVDLKRNFEVELLQFGDVQSGKLWCDNRAIYPKGFRSRVKYLNILDPSNVCYYISEILDAERDRPMFMVSLENCPSEAFIHLSAEKCWEMVRERINQEISKRRKLGISKLPPLQRVGSLNGMKMFGFSSSFIVQGIQLMDRHHVSKEYWGSRGFNTQPEDVCRSPFVNTRDQNNPNATEVSLPTGADTTLISLVKKANLDELNILMSLLSGKILN</sequence>
<dbReference type="PANTHER" id="PTHR10694">
    <property type="entry name" value="LYSINE-SPECIFIC DEMETHYLASE"/>
    <property type="match status" value="1"/>
</dbReference>
<dbReference type="STRING" id="35608.A0A2U1P497"/>
<feature type="compositionally biased region" description="Low complexity" evidence="5">
    <location>
        <begin position="39"/>
        <end position="48"/>
    </location>
</feature>
<dbReference type="Pfam" id="PF05965">
    <property type="entry name" value="FYRC"/>
    <property type="match status" value="1"/>
</dbReference>
<keyword evidence="3" id="KW-0408">Iron</keyword>
<dbReference type="SMART" id="SM00558">
    <property type="entry name" value="JmjC"/>
    <property type="match status" value="1"/>
</dbReference>
<evidence type="ECO:0000259" key="7">
    <source>
        <dbReference type="PROSITE" id="PS51184"/>
    </source>
</evidence>
<dbReference type="Pfam" id="PF02928">
    <property type="entry name" value="zf-C5HC2"/>
    <property type="match status" value="1"/>
</dbReference>
<comment type="subcellular location">
    <subcellularLocation>
        <location evidence="1">Nucleus</location>
    </subcellularLocation>
</comment>
<protein>
    <submittedName>
        <fullName evidence="8">Uncharacterized protein</fullName>
    </submittedName>
</protein>
<feature type="domain" description="JmjC" evidence="7">
    <location>
        <begin position="337"/>
        <end position="503"/>
    </location>
</feature>
<dbReference type="Pfam" id="PF02375">
    <property type="entry name" value="JmjN"/>
    <property type="match status" value="1"/>
</dbReference>
<feature type="compositionally biased region" description="Basic residues" evidence="5">
    <location>
        <begin position="57"/>
        <end position="67"/>
    </location>
</feature>
<dbReference type="GO" id="GO:0005634">
    <property type="term" value="C:nucleus"/>
    <property type="evidence" value="ECO:0007669"/>
    <property type="project" value="UniProtKB-SubCell"/>
</dbReference>
<dbReference type="Pfam" id="PF02373">
    <property type="entry name" value="JmjC"/>
    <property type="match status" value="1"/>
</dbReference>
<evidence type="ECO:0000313" key="8">
    <source>
        <dbReference type="EMBL" id="PWA80593.1"/>
    </source>
</evidence>
<dbReference type="PANTHER" id="PTHR10694:SF113">
    <property type="entry name" value="PROTEIN JUMONJI"/>
    <property type="match status" value="1"/>
</dbReference>
<dbReference type="EMBL" id="PKPP01001702">
    <property type="protein sequence ID" value="PWA80593.1"/>
    <property type="molecule type" value="Genomic_DNA"/>
</dbReference>
<feature type="domain" description="JmjN" evidence="6">
    <location>
        <begin position="134"/>
        <end position="175"/>
    </location>
</feature>
<dbReference type="OrthoDB" id="1678912at2759"/>
<keyword evidence="9" id="KW-1185">Reference proteome</keyword>
<dbReference type="InterPro" id="IPR004198">
    <property type="entry name" value="Znf_C5HC2"/>
</dbReference>
<dbReference type="InterPro" id="IPR003888">
    <property type="entry name" value="FYrich_N"/>
</dbReference>
<evidence type="ECO:0000256" key="2">
    <source>
        <dbReference type="ARBA" id="ARBA00023002"/>
    </source>
</evidence>
<feature type="region of interest" description="Disordered" evidence="5">
    <location>
        <begin position="207"/>
        <end position="237"/>
    </location>
</feature>
<proteinExistence type="predicted"/>
<dbReference type="AlphaFoldDB" id="A0A2U1P497"/>
<dbReference type="SMART" id="SM00541">
    <property type="entry name" value="FYRN"/>
    <property type="match status" value="1"/>
</dbReference>
<keyword evidence="4" id="KW-0539">Nucleus</keyword>
<dbReference type="InterPro" id="IPR003347">
    <property type="entry name" value="JmjC_dom"/>
</dbReference>
<dbReference type="SMART" id="SM00542">
    <property type="entry name" value="FYRC"/>
    <property type="match status" value="1"/>
</dbReference>
<evidence type="ECO:0000256" key="3">
    <source>
        <dbReference type="ARBA" id="ARBA00023004"/>
    </source>
</evidence>
<dbReference type="GO" id="GO:0010468">
    <property type="term" value="P:regulation of gene expression"/>
    <property type="evidence" value="ECO:0007669"/>
    <property type="project" value="TreeGrafter"/>
</dbReference>
<evidence type="ECO:0000256" key="4">
    <source>
        <dbReference type="ARBA" id="ARBA00023242"/>
    </source>
</evidence>
<dbReference type="Proteomes" id="UP000245207">
    <property type="component" value="Unassembled WGS sequence"/>
</dbReference>
<dbReference type="InterPro" id="IPR003349">
    <property type="entry name" value="JmjN"/>
</dbReference>
<feature type="region of interest" description="Disordered" evidence="5">
    <location>
        <begin position="35"/>
        <end position="67"/>
    </location>
</feature>
<dbReference type="PROSITE" id="PS51184">
    <property type="entry name" value="JMJC"/>
    <property type="match status" value="1"/>
</dbReference>
<gene>
    <name evidence="8" type="ORF">CTI12_AA048680</name>
</gene>
<dbReference type="Gene3D" id="2.60.120.650">
    <property type="entry name" value="Cupin"/>
    <property type="match status" value="1"/>
</dbReference>
<evidence type="ECO:0000313" key="9">
    <source>
        <dbReference type="Proteomes" id="UP000245207"/>
    </source>
</evidence>
<dbReference type="SUPFAM" id="SSF51197">
    <property type="entry name" value="Clavaminate synthase-like"/>
    <property type="match status" value="1"/>
</dbReference>
<evidence type="ECO:0000256" key="1">
    <source>
        <dbReference type="ARBA" id="ARBA00004123"/>
    </source>
</evidence>
<accession>A0A2U1P497</accession>
<evidence type="ECO:0000256" key="5">
    <source>
        <dbReference type="SAM" id="MobiDB-lite"/>
    </source>
</evidence>
<dbReference type="Pfam" id="PF05964">
    <property type="entry name" value="FYRN"/>
    <property type="match status" value="1"/>
</dbReference>
<keyword evidence="2" id="KW-0560">Oxidoreductase</keyword>
<feature type="compositionally biased region" description="Basic residues" evidence="5">
    <location>
        <begin position="213"/>
        <end position="224"/>
    </location>
</feature>
<dbReference type="PROSITE" id="PS51183">
    <property type="entry name" value="JMJN"/>
    <property type="match status" value="1"/>
</dbReference>
<organism evidence="8 9">
    <name type="scientific">Artemisia annua</name>
    <name type="common">Sweet wormwood</name>
    <dbReference type="NCBI Taxonomy" id="35608"/>
    <lineage>
        <taxon>Eukaryota</taxon>
        <taxon>Viridiplantae</taxon>
        <taxon>Streptophyta</taxon>
        <taxon>Embryophyta</taxon>
        <taxon>Tracheophyta</taxon>
        <taxon>Spermatophyta</taxon>
        <taxon>Magnoliopsida</taxon>
        <taxon>eudicotyledons</taxon>
        <taxon>Gunneridae</taxon>
        <taxon>Pentapetalae</taxon>
        <taxon>asterids</taxon>
        <taxon>campanulids</taxon>
        <taxon>Asterales</taxon>
        <taxon>Asteraceae</taxon>
        <taxon>Asteroideae</taxon>
        <taxon>Anthemideae</taxon>
        <taxon>Artemisiinae</taxon>
        <taxon>Artemisia</taxon>
    </lineage>
</organism>
<dbReference type="GO" id="GO:0048731">
    <property type="term" value="P:system development"/>
    <property type="evidence" value="ECO:0007669"/>
    <property type="project" value="UniProtKB-ARBA"/>
</dbReference>
<comment type="caution">
    <text evidence="8">The sequence shown here is derived from an EMBL/GenBank/DDBJ whole genome shotgun (WGS) entry which is preliminary data.</text>
</comment>
<dbReference type="SMART" id="SM00545">
    <property type="entry name" value="JmjN"/>
    <property type="match status" value="1"/>
</dbReference>
<dbReference type="PROSITE" id="PS51542">
    <property type="entry name" value="FYRN"/>
    <property type="match status" value="1"/>
</dbReference>
<dbReference type="GO" id="GO:0034647">
    <property type="term" value="F:histone H3K4me/H3K4me2/H3K4me3 demethylase activity"/>
    <property type="evidence" value="ECO:0007669"/>
    <property type="project" value="TreeGrafter"/>
</dbReference>
<dbReference type="PROSITE" id="PS51543">
    <property type="entry name" value="FYRC"/>
    <property type="match status" value="1"/>
</dbReference>
<reference evidence="8 9" key="1">
    <citation type="journal article" date="2018" name="Mol. Plant">
        <title>The genome of Artemisia annua provides insight into the evolution of Asteraceae family and artemisinin biosynthesis.</title>
        <authorList>
            <person name="Shen Q."/>
            <person name="Zhang L."/>
            <person name="Liao Z."/>
            <person name="Wang S."/>
            <person name="Yan T."/>
            <person name="Shi P."/>
            <person name="Liu M."/>
            <person name="Fu X."/>
            <person name="Pan Q."/>
            <person name="Wang Y."/>
            <person name="Lv Z."/>
            <person name="Lu X."/>
            <person name="Zhang F."/>
            <person name="Jiang W."/>
            <person name="Ma Y."/>
            <person name="Chen M."/>
            <person name="Hao X."/>
            <person name="Li L."/>
            <person name="Tang Y."/>
            <person name="Lv G."/>
            <person name="Zhou Y."/>
            <person name="Sun X."/>
            <person name="Brodelius P.E."/>
            <person name="Rose J.K.C."/>
            <person name="Tang K."/>
        </authorList>
    </citation>
    <scope>NUCLEOTIDE SEQUENCE [LARGE SCALE GENOMIC DNA]</scope>
    <source>
        <strain evidence="9">cv. Huhao1</strain>
        <tissue evidence="8">Leaf</tissue>
    </source>
</reference>
<dbReference type="InterPro" id="IPR003889">
    <property type="entry name" value="FYrich_C"/>
</dbReference>
<evidence type="ECO:0000259" key="6">
    <source>
        <dbReference type="PROSITE" id="PS51183"/>
    </source>
</evidence>
<feature type="region of interest" description="Disordered" evidence="5">
    <location>
        <begin position="676"/>
        <end position="715"/>
    </location>
</feature>